<proteinExistence type="predicted"/>
<comment type="caution">
    <text evidence="1">The sequence shown here is derived from an EMBL/GenBank/DDBJ whole genome shotgun (WGS) entry which is preliminary data.</text>
</comment>
<reference evidence="1 2" key="1">
    <citation type="submission" date="2016-04" db="EMBL/GenBank/DDBJ databases">
        <title>Identification of putative biosynthetic pathways for the production of bioactive secondary metabolites by the marine actinomycete Kocuria kristinae RUTW2-3.</title>
        <authorList>
            <person name="Waterworth S.C."/>
            <person name="Walmsley T.A."/>
            <person name="Matongo T."/>
            <person name="Davies-Coleman M.T."/>
            <person name="Dorrington R.A."/>
        </authorList>
    </citation>
    <scope>NUCLEOTIDE SEQUENCE [LARGE SCALE GENOMIC DNA]</scope>
    <source>
        <strain evidence="1 2">RUTW4-5</strain>
    </source>
</reference>
<sequence>MATASVVSGATGADSVAAVVGASAGVALADAAAGLADILGEALADAELLVSVASSPPPQALSARGSRASAANPRVRVVMGASLLSGG</sequence>
<protein>
    <submittedName>
        <fullName evidence="1">Uncharacterized protein</fullName>
    </submittedName>
</protein>
<dbReference type="AlphaFoldDB" id="A0A657IV95"/>
<name>A0A657IV95_9MICC</name>
<accession>A0A657IV95</accession>
<evidence type="ECO:0000313" key="1">
    <source>
        <dbReference type="EMBL" id="OAX53304.1"/>
    </source>
</evidence>
<dbReference type="Proteomes" id="UP000092021">
    <property type="component" value="Unassembled WGS sequence"/>
</dbReference>
<evidence type="ECO:0000313" key="2">
    <source>
        <dbReference type="Proteomes" id="UP000092021"/>
    </source>
</evidence>
<dbReference type="EMBL" id="LWGZ01001056">
    <property type="protein sequence ID" value="OAX53304.1"/>
    <property type="molecule type" value="Genomic_DNA"/>
</dbReference>
<organism evidence="1 2">
    <name type="scientific">Rothia kristinae</name>
    <dbReference type="NCBI Taxonomy" id="37923"/>
    <lineage>
        <taxon>Bacteria</taxon>
        <taxon>Bacillati</taxon>
        <taxon>Actinomycetota</taxon>
        <taxon>Actinomycetes</taxon>
        <taxon>Micrococcales</taxon>
        <taxon>Micrococcaceae</taxon>
        <taxon>Rothia</taxon>
    </lineage>
</organism>
<gene>
    <name evidence="1" type="ORF">A5N15_11790</name>
</gene>